<evidence type="ECO:0000313" key="2">
    <source>
        <dbReference type="Proteomes" id="UP000046393"/>
    </source>
</evidence>
<feature type="compositionally biased region" description="Basic and acidic residues" evidence="1">
    <location>
        <begin position="286"/>
        <end position="311"/>
    </location>
</feature>
<evidence type="ECO:0000256" key="1">
    <source>
        <dbReference type="SAM" id="MobiDB-lite"/>
    </source>
</evidence>
<keyword evidence="2" id="KW-1185">Reference proteome</keyword>
<dbReference type="InterPro" id="IPR011993">
    <property type="entry name" value="PH-like_dom_sf"/>
</dbReference>
<sequence length="560" mass="60030">MVNTAKSDSDNEKASEYEKMFLDKLTLLNRTFLKVIKSCVDEMPDADLSPTVKDYLKHVRSLDEMYGGKCVVEKTEKRPIKIAKRSKTFRRIDDSMKVRNISRIGSVSSTIVPEPTATSTPTIKQSSSTMGANSDKKSDLQGEISRKPLPFGTSSTAGNLPSGVVASVPKFDFGSTPESKAPSDDSGRRGRKRANRGDQGGGDEFVIITPKRTLETVNVDEKDKKSNQLSSGSLKKDSTSVSSPAEVTKEKSTFASSIFSAKSDVSSNTARAKAVPTLSFGSATDKTAKKKDDSCKNTDTRQSDIKDDKTGTSKVTSPLSFNASASNVATGTPFVFGKTNSTSNAQSASGSPGNKAPLFNIGKSTTNAGISSDKPKLSFSSSSSVFKTSSEVVFSFNASKAGSNEVSAVKPLAPESLSGFKFGATGSSAGTSTPAKPEEKEEEYAPPKPETVLQEEPNAILSTKCSVFVLKGKEYEKIGIGQLHIKKDEDNSEKKILLIRAATTIGTVWVNSYVDKNTKVSKADETKLRVSCVNGTTPNTYLIRLPNANIREQVEEQLKL</sequence>
<reference evidence="3" key="1">
    <citation type="submission" date="2017-02" db="UniProtKB">
        <authorList>
            <consortium name="WormBaseParasite"/>
        </authorList>
    </citation>
    <scope>IDENTIFICATION</scope>
</reference>
<dbReference type="Gene3D" id="2.30.29.30">
    <property type="entry name" value="Pleckstrin-homology domain (PH domain)/Phosphotyrosine-binding domain (PTB)"/>
    <property type="match status" value="1"/>
</dbReference>
<name>A0A0N5A7Z1_9BILA</name>
<protein>
    <submittedName>
        <fullName evidence="3">RanBD1 domain-containing protein</fullName>
    </submittedName>
</protein>
<accession>A0A0N5A7Z1</accession>
<feature type="region of interest" description="Disordered" evidence="1">
    <location>
        <begin position="111"/>
        <end position="360"/>
    </location>
</feature>
<proteinExistence type="predicted"/>
<dbReference type="CDD" id="cd13170">
    <property type="entry name" value="RanBD_NUP50"/>
    <property type="match status" value="1"/>
</dbReference>
<feature type="compositionally biased region" description="Polar residues" evidence="1">
    <location>
        <begin position="111"/>
        <end position="132"/>
    </location>
</feature>
<dbReference type="SUPFAM" id="SSF50729">
    <property type="entry name" value="PH domain-like"/>
    <property type="match status" value="1"/>
</dbReference>
<feature type="compositionally biased region" description="Polar residues" evidence="1">
    <location>
        <begin position="338"/>
        <end position="352"/>
    </location>
</feature>
<feature type="compositionally biased region" description="Polar residues" evidence="1">
    <location>
        <begin position="227"/>
        <end position="245"/>
    </location>
</feature>
<dbReference type="AlphaFoldDB" id="A0A0N5A7Z1"/>
<feature type="compositionally biased region" description="Basic and acidic residues" evidence="1">
    <location>
        <begin position="134"/>
        <end position="146"/>
    </location>
</feature>
<feature type="compositionally biased region" description="Polar residues" evidence="1">
    <location>
        <begin position="312"/>
        <end position="330"/>
    </location>
</feature>
<evidence type="ECO:0000313" key="3">
    <source>
        <dbReference type="WBParaSite" id="SMUV_0000016301-mRNA-1"/>
    </source>
</evidence>
<organism evidence="2 3">
    <name type="scientific">Syphacia muris</name>
    <dbReference type="NCBI Taxonomy" id="451379"/>
    <lineage>
        <taxon>Eukaryota</taxon>
        <taxon>Metazoa</taxon>
        <taxon>Ecdysozoa</taxon>
        <taxon>Nematoda</taxon>
        <taxon>Chromadorea</taxon>
        <taxon>Rhabditida</taxon>
        <taxon>Spirurina</taxon>
        <taxon>Oxyuridomorpha</taxon>
        <taxon>Oxyuroidea</taxon>
        <taxon>Oxyuridae</taxon>
        <taxon>Syphacia</taxon>
    </lineage>
</organism>
<feature type="compositionally biased region" description="Basic and acidic residues" evidence="1">
    <location>
        <begin position="436"/>
        <end position="445"/>
    </location>
</feature>
<feature type="region of interest" description="Disordered" evidence="1">
    <location>
        <begin position="423"/>
        <end position="451"/>
    </location>
</feature>
<feature type="compositionally biased region" description="Polar residues" evidence="1">
    <location>
        <begin position="253"/>
        <end position="270"/>
    </location>
</feature>
<dbReference type="WBParaSite" id="SMUV_0000016301-mRNA-1">
    <property type="protein sequence ID" value="SMUV_0000016301-mRNA-1"/>
    <property type="gene ID" value="SMUV_0000016301"/>
</dbReference>
<dbReference type="Proteomes" id="UP000046393">
    <property type="component" value="Unplaced"/>
</dbReference>
<dbReference type="STRING" id="451379.A0A0N5A7Z1"/>